<dbReference type="RefSeq" id="WP_148782374.1">
    <property type="nucleotide sequence ID" value="NZ_VNHU01000004.1"/>
</dbReference>
<dbReference type="AlphaFoldDB" id="A0A5S5C782"/>
<dbReference type="SUPFAM" id="SSF52402">
    <property type="entry name" value="Adenine nucleotide alpha hydrolases-like"/>
    <property type="match status" value="2"/>
</dbReference>
<organism evidence="3 4">
    <name type="scientific">Aquimarina intermedia</name>
    <dbReference type="NCBI Taxonomy" id="350814"/>
    <lineage>
        <taxon>Bacteria</taxon>
        <taxon>Pseudomonadati</taxon>
        <taxon>Bacteroidota</taxon>
        <taxon>Flavobacteriia</taxon>
        <taxon>Flavobacteriales</taxon>
        <taxon>Flavobacteriaceae</taxon>
        <taxon>Aquimarina</taxon>
    </lineage>
</organism>
<comment type="caution">
    <text evidence="3">The sequence shown here is derived from an EMBL/GenBank/DDBJ whole genome shotgun (WGS) entry which is preliminary data.</text>
</comment>
<dbReference type="Gene3D" id="3.40.50.620">
    <property type="entry name" value="HUPs"/>
    <property type="match status" value="2"/>
</dbReference>
<proteinExistence type="inferred from homology"/>
<evidence type="ECO:0000259" key="2">
    <source>
        <dbReference type="Pfam" id="PF00582"/>
    </source>
</evidence>
<dbReference type="PANTHER" id="PTHR46268:SF6">
    <property type="entry name" value="UNIVERSAL STRESS PROTEIN UP12"/>
    <property type="match status" value="1"/>
</dbReference>
<dbReference type="EMBL" id="VNHU01000004">
    <property type="protein sequence ID" value="TYP74256.1"/>
    <property type="molecule type" value="Genomic_DNA"/>
</dbReference>
<feature type="domain" description="UspA" evidence="2">
    <location>
        <begin position="1"/>
        <end position="146"/>
    </location>
</feature>
<evidence type="ECO:0000256" key="1">
    <source>
        <dbReference type="ARBA" id="ARBA00008791"/>
    </source>
</evidence>
<gene>
    <name evidence="3" type="ORF">BD809_10474</name>
</gene>
<dbReference type="OrthoDB" id="9788959at2"/>
<dbReference type="InterPro" id="IPR006016">
    <property type="entry name" value="UspA"/>
</dbReference>
<dbReference type="PRINTS" id="PR01438">
    <property type="entry name" value="UNVRSLSTRESS"/>
</dbReference>
<dbReference type="PANTHER" id="PTHR46268">
    <property type="entry name" value="STRESS RESPONSE PROTEIN NHAX"/>
    <property type="match status" value="1"/>
</dbReference>
<dbReference type="Proteomes" id="UP000324376">
    <property type="component" value="Unassembled WGS sequence"/>
</dbReference>
<protein>
    <submittedName>
        <fullName evidence="3">Nucleotide-binding universal stress UspA family protein</fullName>
    </submittedName>
</protein>
<name>A0A5S5C782_9FLAO</name>
<sequence length="282" mass="32725">MKTILVPTDFSQNAYNALFYATRLFKDQECKFYLLNTFEVDTPILTSRIDTTKGNVLYTRLSCASKDGLAETLHAITRDCEDYNHSFETLSISKKLVETVQNTIKRKKIDLVVMGTQGATRAKEYLLGSNTIRVVQGNTLCPTLMIPSEYVFTNPKDIAFSTDLRRFYGKDEIAPITRLLEMFKAELHILHIRETGKLDEIQQYNYDKLLEHLGDVEVSVHWLEKQKEKSESISNYIREYNIRMLFMVNYKHSFIERMTRESVIRKIGLHVEIPFMVIPGLS</sequence>
<dbReference type="Pfam" id="PF00582">
    <property type="entry name" value="Usp"/>
    <property type="match status" value="1"/>
</dbReference>
<comment type="similarity">
    <text evidence="1">Belongs to the universal stress protein A family.</text>
</comment>
<reference evidence="3 4" key="1">
    <citation type="submission" date="2019-07" db="EMBL/GenBank/DDBJ databases">
        <title>Genomic Encyclopedia of Archaeal and Bacterial Type Strains, Phase II (KMG-II): from individual species to whole genera.</title>
        <authorList>
            <person name="Goeker M."/>
        </authorList>
    </citation>
    <scope>NUCLEOTIDE SEQUENCE [LARGE SCALE GENOMIC DNA]</scope>
    <source>
        <strain evidence="3 4">DSM 17527</strain>
    </source>
</reference>
<dbReference type="InterPro" id="IPR006015">
    <property type="entry name" value="Universal_stress_UspA"/>
</dbReference>
<dbReference type="CDD" id="cd00293">
    <property type="entry name" value="USP-like"/>
    <property type="match status" value="1"/>
</dbReference>
<evidence type="ECO:0000313" key="3">
    <source>
        <dbReference type="EMBL" id="TYP74256.1"/>
    </source>
</evidence>
<dbReference type="InterPro" id="IPR014729">
    <property type="entry name" value="Rossmann-like_a/b/a_fold"/>
</dbReference>
<accession>A0A5S5C782</accession>
<keyword evidence="4" id="KW-1185">Reference proteome</keyword>
<evidence type="ECO:0000313" key="4">
    <source>
        <dbReference type="Proteomes" id="UP000324376"/>
    </source>
</evidence>